<dbReference type="EMBL" id="CP019288">
    <property type="protein sequence ID" value="QHI38034.1"/>
    <property type="molecule type" value="Genomic_DNA"/>
</dbReference>
<protein>
    <submittedName>
        <fullName evidence="1">Uncharacterized protein</fullName>
    </submittedName>
</protein>
<accession>A0A7L4ZQ90</accession>
<keyword evidence="2" id="KW-1185">Reference proteome</keyword>
<gene>
    <name evidence="1" type="ORF">IMCC3317_34180</name>
</gene>
<organism evidence="1 2">
    <name type="scientific">Kordia antarctica</name>
    <dbReference type="NCBI Taxonomy" id="1218801"/>
    <lineage>
        <taxon>Bacteria</taxon>
        <taxon>Pseudomonadati</taxon>
        <taxon>Bacteroidota</taxon>
        <taxon>Flavobacteriia</taxon>
        <taxon>Flavobacteriales</taxon>
        <taxon>Flavobacteriaceae</taxon>
        <taxon>Kordia</taxon>
    </lineage>
</organism>
<name>A0A7L4ZQ90_9FLAO</name>
<dbReference type="RefSeq" id="WP_160130601.1">
    <property type="nucleotide sequence ID" value="NZ_CP019288.1"/>
</dbReference>
<evidence type="ECO:0000313" key="1">
    <source>
        <dbReference type="EMBL" id="QHI38034.1"/>
    </source>
</evidence>
<reference evidence="1 2" key="1">
    <citation type="journal article" date="2013" name="Int. J. Syst. Evol. Microbiol.">
        <title>Kordia antarctica sp. nov., isolated from Antarctic seawater.</title>
        <authorList>
            <person name="Baek K."/>
            <person name="Choi A."/>
            <person name="Kang I."/>
            <person name="Lee K."/>
            <person name="Cho J.C."/>
        </authorList>
    </citation>
    <scope>NUCLEOTIDE SEQUENCE [LARGE SCALE GENOMIC DNA]</scope>
    <source>
        <strain evidence="1 2">IMCC3317</strain>
    </source>
</reference>
<dbReference type="Proteomes" id="UP000464657">
    <property type="component" value="Chromosome"/>
</dbReference>
<dbReference type="AlphaFoldDB" id="A0A7L4ZQ90"/>
<proteinExistence type="predicted"/>
<dbReference type="KEGG" id="kan:IMCC3317_34180"/>
<evidence type="ECO:0000313" key="2">
    <source>
        <dbReference type="Proteomes" id="UP000464657"/>
    </source>
</evidence>
<sequence>MLSSNKHDLNSRNQYSETLINTLESLYKIYSEKDQQYYGLAYYMLLAECDHDIISKIMNRQNINLMIIFYKKAYFDNFWSTTIYESIEKIIYKSSYHFQKEFVNSINEELPRVASILNKKIMKHENFYYLSNLIEIASNYGQKDILNILIPVLTTLKDQVSELSNQAIAIEEDINTEDQNQISIYYTLNEKETWGRNTLASLFSDLTSFSDKELALYRAEILAIYNDENTHFSILKNIISRIISVWSLVELEQQYESLKNFQIKNIIKLEDTQEAYFEEILKLAENLYVFINHEKTFSSREKKVFHDFFEFFTNYLFTPNSYSYINDFFIGHLIDVIIISLAKINTVEAYNFLFSISEEFDAFIFSSMNNETTFNNYVNLIFEDVFKTSDNKLINKLIIILKSAPNIRYNYLFFRESIFKLFKLLINDNFDLLVKENKKSETFVSTR</sequence>